<evidence type="ECO:0000313" key="3">
    <source>
        <dbReference type="WBParaSite" id="L893_g31406.t1"/>
    </source>
</evidence>
<feature type="transmembrane region" description="Helical" evidence="1">
    <location>
        <begin position="78"/>
        <end position="96"/>
    </location>
</feature>
<keyword evidence="1" id="KW-1133">Transmembrane helix</keyword>
<sequence>MRTLFHSLFQLRQTGKYLNHTGEHIDYLLLIFPLPSIASAASAAFRHGFLFWEYLFLYCCESYWCDNFVNKGGTGCRYYSLIIPVFHYSCGVWGLVNSSVSRRVRNILKDISGGT</sequence>
<protein>
    <submittedName>
        <fullName evidence="3">G_PROTEIN_RECEP_F1_2 domain-containing protein</fullName>
    </submittedName>
</protein>
<name>A0A1I7ZZ98_9BILA</name>
<keyword evidence="1" id="KW-0812">Transmembrane</keyword>
<evidence type="ECO:0000313" key="2">
    <source>
        <dbReference type="Proteomes" id="UP000095287"/>
    </source>
</evidence>
<proteinExistence type="predicted"/>
<dbReference type="AlphaFoldDB" id="A0A1I7ZZ98"/>
<feature type="transmembrane region" description="Helical" evidence="1">
    <location>
        <begin position="27"/>
        <end position="45"/>
    </location>
</feature>
<dbReference type="Proteomes" id="UP000095287">
    <property type="component" value="Unplaced"/>
</dbReference>
<keyword evidence="2" id="KW-1185">Reference proteome</keyword>
<dbReference type="WBParaSite" id="L893_g31406.t1">
    <property type="protein sequence ID" value="L893_g31406.t1"/>
    <property type="gene ID" value="L893_g31406"/>
</dbReference>
<keyword evidence="1" id="KW-0472">Membrane</keyword>
<organism evidence="2 3">
    <name type="scientific">Steinernema glaseri</name>
    <dbReference type="NCBI Taxonomy" id="37863"/>
    <lineage>
        <taxon>Eukaryota</taxon>
        <taxon>Metazoa</taxon>
        <taxon>Ecdysozoa</taxon>
        <taxon>Nematoda</taxon>
        <taxon>Chromadorea</taxon>
        <taxon>Rhabditida</taxon>
        <taxon>Tylenchina</taxon>
        <taxon>Panagrolaimomorpha</taxon>
        <taxon>Strongyloidoidea</taxon>
        <taxon>Steinernematidae</taxon>
        <taxon>Steinernema</taxon>
    </lineage>
</organism>
<accession>A0A1I7ZZ98</accession>
<evidence type="ECO:0000256" key="1">
    <source>
        <dbReference type="SAM" id="Phobius"/>
    </source>
</evidence>
<reference evidence="3" key="1">
    <citation type="submission" date="2016-11" db="UniProtKB">
        <authorList>
            <consortium name="WormBaseParasite"/>
        </authorList>
    </citation>
    <scope>IDENTIFICATION</scope>
</reference>